<dbReference type="GO" id="GO:0140078">
    <property type="term" value="F:class I DNA-(apurinic or apyrimidinic site) endonuclease activity"/>
    <property type="evidence" value="ECO:0007669"/>
    <property type="project" value="UniProtKB-EC"/>
</dbReference>
<keyword evidence="2" id="KW-0456">Lyase</keyword>
<reference evidence="2" key="1">
    <citation type="submission" date="2020-02" db="EMBL/GenBank/DDBJ databases">
        <authorList>
            <person name="Meier V. D."/>
        </authorList>
    </citation>
    <scope>NUCLEOTIDE SEQUENCE</scope>
    <source>
        <strain evidence="2">AVDCRST_MAG60</strain>
    </source>
</reference>
<evidence type="ECO:0000256" key="1">
    <source>
        <dbReference type="SAM" id="MobiDB-lite"/>
    </source>
</evidence>
<feature type="region of interest" description="Disordered" evidence="1">
    <location>
        <begin position="208"/>
        <end position="232"/>
    </location>
</feature>
<evidence type="ECO:0000313" key="2">
    <source>
        <dbReference type="EMBL" id="CAA9388935.1"/>
    </source>
</evidence>
<dbReference type="AlphaFoldDB" id="A0A6J4NIB2"/>
<protein>
    <submittedName>
        <fullName evidence="2">Endonuclease III</fullName>
        <ecNumber evidence="2">4.2.99.18</ecNumber>
    </submittedName>
</protein>
<feature type="non-terminal residue" evidence="2">
    <location>
        <position position="232"/>
    </location>
</feature>
<proteinExistence type="predicted"/>
<name>A0A6J4NIB2_9ACTN</name>
<feature type="compositionally biased region" description="Basic residues" evidence="1">
    <location>
        <begin position="25"/>
        <end position="43"/>
    </location>
</feature>
<keyword evidence="2" id="KW-0255">Endonuclease</keyword>
<feature type="compositionally biased region" description="Basic and acidic residues" evidence="1">
    <location>
        <begin position="211"/>
        <end position="222"/>
    </location>
</feature>
<feature type="compositionally biased region" description="Basic residues" evidence="1">
    <location>
        <begin position="129"/>
        <end position="147"/>
    </location>
</feature>
<gene>
    <name evidence="2" type="ORF">AVDCRST_MAG60-1404</name>
</gene>
<dbReference type="EMBL" id="CADCUN010000152">
    <property type="protein sequence ID" value="CAA9388935.1"/>
    <property type="molecule type" value="Genomic_DNA"/>
</dbReference>
<dbReference type="EC" id="4.2.99.18" evidence="2"/>
<feature type="compositionally biased region" description="Low complexity" evidence="1">
    <location>
        <begin position="73"/>
        <end position="85"/>
    </location>
</feature>
<accession>A0A6J4NIB2</accession>
<keyword evidence="2" id="KW-0540">Nuclease</keyword>
<feature type="non-terminal residue" evidence="2">
    <location>
        <position position="1"/>
    </location>
</feature>
<keyword evidence="2" id="KW-0378">Hydrolase</keyword>
<feature type="compositionally biased region" description="Basic and acidic residues" evidence="1">
    <location>
        <begin position="153"/>
        <end position="162"/>
    </location>
</feature>
<feature type="region of interest" description="Disordered" evidence="1">
    <location>
        <begin position="1"/>
        <end position="177"/>
    </location>
</feature>
<feature type="compositionally biased region" description="Basic and acidic residues" evidence="1">
    <location>
        <begin position="44"/>
        <end position="72"/>
    </location>
</feature>
<sequence length="232" mass="25433">DPAGHRARAARAQGRPHPGRDLSRRSLRARLRRPLPAARRHGPQRPDHRSARQRRPADALHRLSRPDRDGGRTARAPRADPGAARVLPGQDRVAAQAQPGPRRALRRTGAGSTGRPGHPAGRGSQDRQRRARQRLRRTGHHRRHPLRPARGPARLDDRDRPGQGRARRRCTLREARLDDAVAPPDLARAAALPRQEAGVRCLPGREAVPLLRDRSDGSDRGGEAGQDAGSGV</sequence>
<organism evidence="2">
    <name type="scientific">uncultured Nocardioides sp</name>
    <dbReference type="NCBI Taxonomy" id="198441"/>
    <lineage>
        <taxon>Bacteria</taxon>
        <taxon>Bacillati</taxon>
        <taxon>Actinomycetota</taxon>
        <taxon>Actinomycetes</taxon>
        <taxon>Propionibacteriales</taxon>
        <taxon>Nocardioidaceae</taxon>
        <taxon>Nocardioides</taxon>
        <taxon>environmental samples</taxon>
    </lineage>
</organism>